<feature type="region of interest" description="Disordered" evidence="1">
    <location>
        <begin position="40"/>
        <end position="94"/>
    </location>
</feature>
<dbReference type="OrthoDB" id="2020831at2759"/>
<reference evidence="2 4" key="2">
    <citation type="submission" date="2018-11" db="EMBL/GenBank/DDBJ databases">
        <authorList>
            <consortium name="Pathogen Informatics"/>
        </authorList>
    </citation>
    <scope>NUCLEOTIDE SEQUENCE [LARGE SCALE GENOMIC DNA]</scope>
</reference>
<dbReference type="Proteomes" id="UP000274756">
    <property type="component" value="Unassembled WGS sequence"/>
</dbReference>
<dbReference type="InterPro" id="IPR035979">
    <property type="entry name" value="RBD_domain_sf"/>
</dbReference>
<dbReference type="Proteomes" id="UP000038040">
    <property type="component" value="Unplaced"/>
</dbReference>
<dbReference type="STRING" id="318479.A0A0N4U2Y3"/>
<feature type="compositionally biased region" description="Basic and acidic residues" evidence="1">
    <location>
        <begin position="41"/>
        <end position="53"/>
    </location>
</feature>
<dbReference type="GO" id="GO:0003676">
    <property type="term" value="F:nucleic acid binding"/>
    <property type="evidence" value="ECO:0007669"/>
    <property type="project" value="InterPro"/>
</dbReference>
<accession>A0A0N4U2Y3</accession>
<evidence type="ECO:0000313" key="5">
    <source>
        <dbReference type="WBParaSite" id="DME_0000106401-mRNA-1"/>
    </source>
</evidence>
<name>A0A0N4U2Y3_DRAME</name>
<keyword evidence="4" id="KW-1185">Reference proteome</keyword>
<evidence type="ECO:0000313" key="4">
    <source>
        <dbReference type="Proteomes" id="UP000274756"/>
    </source>
</evidence>
<reference evidence="5" key="1">
    <citation type="submission" date="2017-02" db="UniProtKB">
        <authorList>
            <consortium name="WormBaseParasite"/>
        </authorList>
    </citation>
    <scope>IDENTIFICATION</scope>
</reference>
<dbReference type="EMBL" id="UYYG01001152">
    <property type="protein sequence ID" value="VDN55451.1"/>
    <property type="molecule type" value="Genomic_DNA"/>
</dbReference>
<sequence>MPRRGFAFVSFNDPNVTAQLAKMRDFVVNGVSVCVTIPTPRKRDYDPPPRRMVDPFSSGYGGYNDYPPFGHSGGGRGPYPPKRRRRGEFNDSWL</sequence>
<evidence type="ECO:0000313" key="3">
    <source>
        <dbReference type="Proteomes" id="UP000038040"/>
    </source>
</evidence>
<proteinExistence type="predicted"/>
<evidence type="ECO:0000313" key="2">
    <source>
        <dbReference type="EMBL" id="VDN55451.1"/>
    </source>
</evidence>
<dbReference type="WBParaSite" id="DME_0000106401-mRNA-1">
    <property type="protein sequence ID" value="DME_0000106401-mRNA-1"/>
    <property type="gene ID" value="DME_0000106401"/>
</dbReference>
<dbReference type="SUPFAM" id="SSF54928">
    <property type="entry name" value="RNA-binding domain, RBD"/>
    <property type="match status" value="1"/>
</dbReference>
<evidence type="ECO:0000256" key="1">
    <source>
        <dbReference type="SAM" id="MobiDB-lite"/>
    </source>
</evidence>
<gene>
    <name evidence="2" type="ORF">DME_LOCUS5424</name>
</gene>
<organism evidence="3 5">
    <name type="scientific">Dracunculus medinensis</name>
    <name type="common">Guinea worm</name>
    <dbReference type="NCBI Taxonomy" id="318479"/>
    <lineage>
        <taxon>Eukaryota</taxon>
        <taxon>Metazoa</taxon>
        <taxon>Ecdysozoa</taxon>
        <taxon>Nematoda</taxon>
        <taxon>Chromadorea</taxon>
        <taxon>Rhabditida</taxon>
        <taxon>Spirurina</taxon>
        <taxon>Dracunculoidea</taxon>
        <taxon>Dracunculidae</taxon>
        <taxon>Dracunculus</taxon>
    </lineage>
</organism>
<dbReference type="AlphaFoldDB" id="A0A0N4U2Y3"/>
<protein>
    <submittedName>
        <fullName evidence="5">RRM domain-containing protein</fullName>
    </submittedName>
</protein>